<name>A0ABN2WEI0_9ACTN</name>
<dbReference type="Proteomes" id="UP001500016">
    <property type="component" value="Unassembled WGS sequence"/>
</dbReference>
<accession>A0ABN2WEI0</accession>
<evidence type="ECO:0000313" key="2">
    <source>
        <dbReference type="Proteomes" id="UP001500016"/>
    </source>
</evidence>
<gene>
    <name evidence="1" type="ORF">GCM10009801_55700</name>
</gene>
<proteinExistence type="predicted"/>
<evidence type="ECO:0000313" key="1">
    <source>
        <dbReference type="EMBL" id="GAA2090636.1"/>
    </source>
</evidence>
<dbReference type="RefSeq" id="WP_344532041.1">
    <property type="nucleotide sequence ID" value="NZ_BAAAPE010000013.1"/>
</dbReference>
<evidence type="ECO:0008006" key="3">
    <source>
        <dbReference type="Google" id="ProtNLM"/>
    </source>
</evidence>
<organism evidence="1 2">
    <name type="scientific">Streptomyces albiaxialis</name>
    <dbReference type="NCBI Taxonomy" id="329523"/>
    <lineage>
        <taxon>Bacteria</taxon>
        <taxon>Bacillati</taxon>
        <taxon>Actinomycetota</taxon>
        <taxon>Actinomycetes</taxon>
        <taxon>Kitasatosporales</taxon>
        <taxon>Streptomycetaceae</taxon>
        <taxon>Streptomyces</taxon>
    </lineage>
</organism>
<dbReference type="EMBL" id="BAAAPE010000013">
    <property type="protein sequence ID" value="GAA2090636.1"/>
    <property type="molecule type" value="Genomic_DNA"/>
</dbReference>
<protein>
    <recommendedName>
        <fullName evidence="3">Ankyrin</fullName>
    </recommendedName>
</protein>
<sequence>MAAPTFGAHLRAAAARALAEFPAEAAPGTYAVTFRIDSVDQDPRFPYLAVGYTTEDEVARLLDGPGAPGPWEARWSYAYFPPSGLEGVRVAGHDAERDPEGAALHLRETRERGLWYEEGDPAEDERGERLEEEFRELCVQVARGLHEDGRIEAALGRPLPVVLYDMFDPDAMFALTRAANPPELVADFLTEDPDPDGL</sequence>
<keyword evidence="2" id="KW-1185">Reference proteome</keyword>
<reference evidence="1 2" key="1">
    <citation type="journal article" date="2019" name="Int. J. Syst. Evol. Microbiol.">
        <title>The Global Catalogue of Microorganisms (GCM) 10K type strain sequencing project: providing services to taxonomists for standard genome sequencing and annotation.</title>
        <authorList>
            <consortium name="The Broad Institute Genomics Platform"/>
            <consortium name="The Broad Institute Genome Sequencing Center for Infectious Disease"/>
            <person name="Wu L."/>
            <person name="Ma J."/>
        </authorList>
    </citation>
    <scope>NUCLEOTIDE SEQUENCE [LARGE SCALE GENOMIC DNA]</scope>
    <source>
        <strain evidence="1 2">JCM 15478</strain>
    </source>
</reference>
<comment type="caution">
    <text evidence="1">The sequence shown here is derived from an EMBL/GenBank/DDBJ whole genome shotgun (WGS) entry which is preliminary data.</text>
</comment>